<dbReference type="InterPro" id="IPR019412">
    <property type="entry name" value="IML2/TPR_39"/>
</dbReference>
<keyword evidence="7" id="KW-1185">Reference proteome</keyword>
<comment type="function">
    <text evidence="4">Inclusion body (IB) resident protein that interacts strongly with lipid droplet (LD) proteins. Involved in LD-mediated IB clearing after protein folding stress, probably by enabling access to the IBs of an LD-stored soluble sterol derivative that acts as a chaperone in inclusion clearing.</text>
</comment>
<protein>
    <recommendedName>
        <fullName evidence="2">Inclusion body clearance protein IML2</fullName>
    </recommendedName>
    <alternativeName>
        <fullName evidence="3">Inclusion body clearance protein iml2</fullName>
    </alternativeName>
</protein>
<gene>
    <name evidence="6" type="ORF">AMS68_007769</name>
</gene>
<dbReference type="PANTHER" id="PTHR31859">
    <property type="entry name" value="TETRATRICOPEPTIDE REPEAT PROTEIN 39 FAMILY MEMBER"/>
    <property type="match status" value="1"/>
</dbReference>
<dbReference type="EMBL" id="CP051143">
    <property type="protein sequence ID" value="QIX02252.1"/>
    <property type="molecule type" value="Genomic_DNA"/>
</dbReference>
<evidence type="ECO:0000256" key="3">
    <source>
        <dbReference type="ARBA" id="ARBA00019539"/>
    </source>
</evidence>
<evidence type="ECO:0000256" key="2">
    <source>
        <dbReference type="ARBA" id="ARBA00018424"/>
    </source>
</evidence>
<evidence type="ECO:0000256" key="4">
    <source>
        <dbReference type="ARBA" id="ARBA00043897"/>
    </source>
</evidence>
<feature type="region of interest" description="Disordered" evidence="5">
    <location>
        <begin position="208"/>
        <end position="233"/>
    </location>
</feature>
<comment type="subunit">
    <text evidence="1">Interacts with lipid droplet proteins.</text>
</comment>
<dbReference type="GO" id="GO:0005741">
    <property type="term" value="C:mitochondrial outer membrane"/>
    <property type="evidence" value="ECO:0007669"/>
    <property type="project" value="TreeGrafter"/>
</dbReference>
<sequence>MKRWLNKGQSGKALADFDEIEALQDAMRGTVMVMNDEYEQAEVALTARNTPFHKLGLGCVCFLKAIMGMQKDDIEKACKILADAETTASEFHKRAQADRTTAHQSAIYPPGTEYALAHAESQLMYAVCAVLNASFIESVKGLYKIKKAWGTLQEIVEAEKKYLKSMGHTPASLKAASIRPSSQASSAVAPASVISAQQPQVANINEKVDEDEDDDDFQDAEEDLSTAPVSQSYQGNVHAPSIEKLSLNGHSQAPVHRAASVTSGVDDEIDFRNITTNPVDLFIHAGVGLSFGTMQLILSLVPPPFDSILSMFSFNGDRKIGLDMLWGSTRFIEDINGALASLITLVFHNGPIAFSNIIFQSALPKDRLQALLHNLRTLYPRSQIWQIEEAIMLSEDRQLKPALNTLTSMALSPLPSIQALGMFELGLHHLYAHQYPQCAEAFMKLLKLSDWSHGLYYYIAAIAYVDHYRVVLATDPAMAKQHEVQAIEYFNQVLPNLGKKKVLGRELPIEIFVKRKMHKYQARAKERKISIVEAVGVSPAEDIIYFWGGYDCMPDTDLRVSIERLSWSENQSGWAGEGADEKTVLSVLRATCLRVMGQLDQAKTELEMGCFTYTPQQVKASGRDADQWAIATAHYEMAVCYWREAGGETGDKAILQQCANEIHKIAKWGSYELESTHGLKVATATDTLKKLGVQV</sequence>
<dbReference type="Pfam" id="PF10300">
    <property type="entry name" value="Iml2-TPR_39"/>
    <property type="match status" value="1"/>
</dbReference>
<dbReference type="GO" id="GO:0005634">
    <property type="term" value="C:nucleus"/>
    <property type="evidence" value="ECO:0007669"/>
    <property type="project" value="TreeGrafter"/>
</dbReference>
<evidence type="ECO:0000313" key="7">
    <source>
        <dbReference type="Proteomes" id="UP000503462"/>
    </source>
</evidence>
<dbReference type="GO" id="GO:0005829">
    <property type="term" value="C:cytosol"/>
    <property type="evidence" value="ECO:0007669"/>
    <property type="project" value="TreeGrafter"/>
</dbReference>
<proteinExistence type="predicted"/>
<evidence type="ECO:0000256" key="5">
    <source>
        <dbReference type="SAM" id="MobiDB-lite"/>
    </source>
</evidence>
<evidence type="ECO:0000313" key="6">
    <source>
        <dbReference type="EMBL" id="QIX02252.1"/>
    </source>
</evidence>
<dbReference type="AlphaFoldDB" id="A0A6H0Y5D4"/>
<accession>A0A6H0Y5D4</accession>
<dbReference type="Proteomes" id="UP000503462">
    <property type="component" value="Chromosome 5"/>
</dbReference>
<evidence type="ECO:0000256" key="1">
    <source>
        <dbReference type="ARBA" id="ARBA00011408"/>
    </source>
</evidence>
<dbReference type="OrthoDB" id="2154985at2759"/>
<dbReference type="PANTHER" id="PTHR31859:SF1">
    <property type="entry name" value="TETRATRICOPEPTIDE REPEAT PROTEIN 39C"/>
    <property type="match status" value="1"/>
</dbReference>
<organism evidence="6 7">
    <name type="scientific">Peltaster fructicola</name>
    <dbReference type="NCBI Taxonomy" id="286661"/>
    <lineage>
        <taxon>Eukaryota</taxon>
        <taxon>Fungi</taxon>
        <taxon>Dikarya</taxon>
        <taxon>Ascomycota</taxon>
        <taxon>Pezizomycotina</taxon>
        <taxon>Dothideomycetes</taxon>
        <taxon>Dothideomycetes incertae sedis</taxon>
        <taxon>Peltaster</taxon>
    </lineage>
</organism>
<reference evidence="6 7" key="1">
    <citation type="journal article" date="2016" name="Sci. Rep.">
        <title>Peltaster fructicola genome reveals evolution from an invasive phytopathogen to an ectophytic parasite.</title>
        <authorList>
            <person name="Xu C."/>
            <person name="Chen H."/>
            <person name="Gleason M.L."/>
            <person name="Xu J.R."/>
            <person name="Liu H."/>
            <person name="Zhang R."/>
            <person name="Sun G."/>
        </authorList>
    </citation>
    <scope>NUCLEOTIDE SEQUENCE [LARGE SCALE GENOMIC DNA]</scope>
    <source>
        <strain evidence="6 7">LNHT1506</strain>
    </source>
</reference>
<feature type="compositionally biased region" description="Acidic residues" evidence="5">
    <location>
        <begin position="208"/>
        <end position="224"/>
    </location>
</feature>
<name>A0A6H0Y5D4_9PEZI</name>